<sequence>MNVAVMRILRVFNNNVVLASSEDEPGAEVVLTGRGLGFGTSAGDTVDEAKVSRVFRPEHHRDPDHVAALAAEVPLWFVELAGSLTDGMGVPSPTVLALADHLHMAVRRQELSDDDPAQTRHPLQAEVSHLYPEEFATARTMLARVNLRLAEKGTPHLPDSEAVAIALHLVNAGFHTGDLRATYEMTGMFTQLFDVVDSAYGIAVDRQSVNAARFITHMRYLFVRVNEGTQLDEGFSALRESLAQTHPEAVTCGDRLASVLELRLGTELSGDERSYLALHVTRLASQS</sequence>
<dbReference type="eggNOG" id="COG3711">
    <property type="taxonomic scope" value="Bacteria"/>
</dbReference>
<accession>X5E772</accession>
<dbReference type="SUPFAM" id="SSF63520">
    <property type="entry name" value="PTS-regulatory domain, PRD"/>
    <property type="match status" value="2"/>
</dbReference>
<dbReference type="Pfam" id="PF03123">
    <property type="entry name" value="CAT_RBD"/>
    <property type="match status" value="1"/>
</dbReference>
<keyword evidence="1" id="KW-0677">Repeat</keyword>
<feature type="domain" description="PRD" evidence="2">
    <location>
        <begin position="180"/>
        <end position="287"/>
    </location>
</feature>
<dbReference type="Gene3D" id="2.30.24.10">
    <property type="entry name" value="CAT RNA-binding domain"/>
    <property type="match status" value="1"/>
</dbReference>
<organism evidence="3 4">
    <name type="scientific">Corynebacterium glyciniphilum AJ 3170</name>
    <dbReference type="NCBI Taxonomy" id="1404245"/>
    <lineage>
        <taxon>Bacteria</taxon>
        <taxon>Bacillati</taxon>
        <taxon>Actinomycetota</taxon>
        <taxon>Actinomycetes</taxon>
        <taxon>Mycobacteriales</taxon>
        <taxon>Corynebacteriaceae</taxon>
        <taxon>Corynebacterium</taxon>
    </lineage>
</organism>
<dbReference type="PROSITE" id="PS51372">
    <property type="entry name" value="PRD_2"/>
    <property type="match status" value="2"/>
</dbReference>
<dbReference type="PANTHER" id="PTHR30185:SF15">
    <property type="entry name" value="CRYPTIC BETA-GLUCOSIDE BGL OPERON ANTITERMINATOR"/>
    <property type="match status" value="1"/>
</dbReference>
<dbReference type="EMBL" id="CP006842">
    <property type="protein sequence ID" value="AHW62526.1"/>
    <property type="molecule type" value="Genomic_DNA"/>
</dbReference>
<dbReference type="InterPro" id="IPR036634">
    <property type="entry name" value="PRD_sf"/>
</dbReference>
<dbReference type="PANTHER" id="PTHR30185">
    <property type="entry name" value="CRYPTIC BETA-GLUCOSIDE BGL OPERON ANTITERMINATOR"/>
    <property type="match status" value="1"/>
</dbReference>
<dbReference type="KEGG" id="cgy:CGLY_00390"/>
<dbReference type="SUPFAM" id="SSF50151">
    <property type="entry name" value="SacY-like RNA-binding domain"/>
    <property type="match status" value="1"/>
</dbReference>
<keyword evidence="4" id="KW-1185">Reference proteome</keyword>
<reference evidence="3 4" key="1">
    <citation type="journal article" date="2015" name="Int. J. Syst. Evol. Microbiol.">
        <title>Revisiting Corynebacterium glyciniphilum (ex Kubota et al., 1972) sp. nov., nom. rev., isolated from putrefied banana.</title>
        <authorList>
            <person name="Al-Dilaimi A."/>
            <person name="Bednarz H."/>
            <person name="Lomker A."/>
            <person name="Niehaus K."/>
            <person name="Kalinowski J."/>
            <person name="Ruckert C."/>
        </authorList>
    </citation>
    <scope>NUCLEOTIDE SEQUENCE [LARGE SCALE GENOMIC DNA]</scope>
    <source>
        <strain evidence="3">AJ 3170</strain>
    </source>
</reference>
<dbReference type="GO" id="GO:0003723">
    <property type="term" value="F:RNA binding"/>
    <property type="evidence" value="ECO:0007669"/>
    <property type="project" value="InterPro"/>
</dbReference>
<dbReference type="InterPro" id="IPR004341">
    <property type="entry name" value="CAT_RNA-bd_dom"/>
</dbReference>
<evidence type="ECO:0000313" key="4">
    <source>
        <dbReference type="Proteomes" id="UP000023703"/>
    </source>
</evidence>
<dbReference type="Gene3D" id="1.10.1790.10">
    <property type="entry name" value="PRD domain"/>
    <property type="match status" value="2"/>
</dbReference>
<evidence type="ECO:0000313" key="3">
    <source>
        <dbReference type="EMBL" id="AHW62526.1"/>
    </source>
</evidence>
<dbReference type="Proteomes" id="UP000023703">
    <property type="component" value="Chromosome"/>
</dbReference>
<dbReference type="SMART" id="SM01061">
    <property type="entry name" value="CAT_RBD"/>
    <property type="match status" value="1"/>
</dbReference>
<dbReference type="InterPro" id="IPR036650">
    <property type="entry name" value="CAT_RNA-bd_dom_sf"/>
</dbReference>
<evidence type="ECO:0000259" key="2">
    <source>
        <dbReference type="PROSITE" id="PS51372"/>
    </source>
</evidence>
<protein>
    <submittedName>
        <fullName evidence="3">Beta-glucoside bgl operon antiterminator</fullName>
    </submittedName>
</protein>
<evidence type="ECO:0000256" key="1">
    <source>
        <dbReference type="ARBA" id="ARBA00022737"/>
    </source>
</evidence>
<proteinExistence type="predicted"/>
<name>X5E772_9CORY</name>
<gene>
    <name evidence="3" type="primary">licT</name>
    <name evidence="3" type="ORF">CGLY_00390</name>
</gene>
<dbReference type="Pfam" id="PF00874">
    <property type="entry name" value="PRD"/>
    <property type="match status" value="2"/>
</dbReference>
<dbReference type="HOGENOM" id="CLU_078802_0_0_11"/>
<dbReference type="STRING" id="1404245.CGLY_00390"/>
<dbReference type="InterPro" id="IPR050661">
    <property type="entry name" value="BglG_antiterminators"/>
</dbReference>
<dbReference type="InterPro" id="IPR011608">
    <property type="entry name" value="PRD"/>
</dbReference>
<dbReference type="GO" id="GO:0006355">
    <property type="term" value="P:regulation of DNA-templated transcription"/>
    <property type="evidence" value="ECO:0007669"/>
    <property type="project" value="InterPro"/>
</dbReference>
<feature type="domain" description="PRD" evidence="2">
    <location>
        <begin position="60"/>
        <end position="179"/>
    </location>
</feature>
<dbReference type="AlphaFoldDB" id="X5E772"/>